<keyword evidence="2" id="KW-1185">Reference proteome</keyword>
<protein>
    <submittedName>
        <fullName evidence="1">Uncharacterized protein</fullName>
    </submittedName>
</protein>
<dbReference type="EMBL" id="JACHXF010000008">
    <property type="protein sequence ID" value="MBB3096348.1"/>
    <property type="molecule type" value="Genomic_DNA"/>
</dbReference>
<reference evidence="1 2" key="1">
    <citation type="submission" date="2020-08" db="EMBL/GenBank/DDBJ databases">
        <title>Genomic Encyclopedia of Type Strains, Phase III (KMG-III): the genomes of soil and plant-associated and newly described type strains.</title>
        <authorList>
            <person name="Whitman W."/>
        </authorList>
    </citation>
    <scope>NUCLEOTIDE SEQUENCE [LARGE SCALE GENOMIC DNA]</scope>
    <source>
        <strain evidence="1 2">CECT 3287</strain>
    </source>
</reference>
<dbReference type="RefSeq" id="WP_183221808.1">
    <property type="nucleotide sequence ID" value="NZ_BMPW01000007.1"/>
</dbReference>
<dbReference type="Proteomes" id="UP000590749">
    <property type="component" value="Unassembled WGS sequence"/>
</dbReference>
<sequence length="179" mass="19872">MKLGSDADYNVRVRARGWDEEAENASLYDGMYTFDLNQTVSVSFVPAPGTERPWSLDTLPEDIADFTTPAQARLLEILTAQYSVTPDPARAGTEEQLAWPFDWAGDGDPPRPTIFYVTPEEFTRYAGDLEALSEFAGGTHSVVRRSEVTGHPVVRFLEQRILASPRLSPLSARALGRRP</sequence>
<organism evidence="1 2">
    <name type="scientific">Actinoplanes campanulatus</name>
    <dbReference type="NCBI Taxonomy" id="113559"/>
    <lineage>
        <taxon>Bacteria</taxon>
        <taxon>Bacillati</taxon>
        <taxon>Actinomycetota</taxon>
        <taxon>Actinomycetes</taxon>
        <taxon>Micromonosporales</taxon>
        <taxon>Micromonosporaceae</taxon>
        <taxon>Actinoplanes</taxon>
    </lineage>
</organism>
<evidence type="ECO:0000313" key="2">
    <source>
        <dbReference type="Proteomes" id="UP000590749"/>
    </source>
</evidence>
<evidence type="ECO:0000313" key="1">
    <source>
        <dbReference type="EMBL" id="MBB3096348.1"/>
    </source>
</evidence>
<proteinExistence type="predicted"/>
<dbReference type="AlphaFoldDB" id="A0A7W5AHH5"/>
<comment type="caution">
    <text evidence="1">The sequence shown here is derived from an EMBL/GenBank/DDBJ whole genome shotgun (WGS) entry which is preliminary data.</text>
</comment>
<gene>
    <name evidence="1" type="ORF">FHR83_004018</name>
</gene>
<name>A0A7W5AHH5_9ACTN</name>
<accession>A0A7W5AHH5</accession>